<dbReference type="Proteomes" id="UP000190831">
    <property type="component" value="Chromosome D"/>
</dbReference>
<name>A0A1G4MAI8_LACFM</name>
<dbReference type="InterPro" id="IPR050425">
    <property type="entry name" value="NAD(P)_dehydrat-like"/>
</dbReference>
<dbReference type="InterPro" id="IPR001509">
    <property type="entry name" value="Epimerase_deHydtase"/>
</dbReference>
<evidence type="ECO:0000313" key="5">
    <source>
        <dbReference type="Proteomes" id="UP000190831"/>
    </source>
</evidence>
<proteinExistence type="inferred from homology"/>
<evidence type="ECO:0000256" key="2">
    <source>
        <dbReference type="ARBA" id="ARBA00023445"/>
    </source>
</evidence>
<dbReference type="FunFam" id="3.40.50.720:FF:000191">
    <property type="entry name" value="Methylglyoxal reductase (NADPH-dependent)"/>
    <property type="match status" value="1"/>
</dbReference>
<dbReference type="PANTHER" id="PTHR10366">
    <property type="entry name" value="NAD DEPENDENT EPIMERASE/DEHYDRATASE"/>
    <property type="match status" value="1"/>
</dbReference>
<dbReference type="PANTHER" id="PTHR10366:SF564">
    <property type="entry name" value="STEROL-4-ALPHA-CARBOXYLATE 3-DEHYDROGENASE, DECARBOXYLATING"/>
    <property type="match status" value="1"/>
</dbReference>
<dbReference type="STRING" id="4955.A0A1G4MAI8"/>
<evidence type="ECO:0000259" key="3">
    <source>
        <dbReference type="Pfam" id="PF01370"/>
    </source>
</evidence>
<dbReference type="AlphaFoldDB" id="A0A1G4MAI8"/>
<organism evidence="4 5">
    <name type="scientific">Lachancea fermentati</name>
    <name type="common">Zygosaccharomyces fermentati</name>
    <dbReference type="NCBI Taxonomy" id="4955"/>
    <lineage>
        <taxon>Eukaryota</taxon>
        <taxon>Fungi</taxon>
        <taxon>Dikarya</taxon>
        <taxon>Ascomycota</taxon>
        <taxon>Saccharomycotina</taxon>
        <taxon>Saccharomycetes</taxon>
        <taxon>Saccharomycetales</taxon>
        <taxon>Saccharomycetaceae</taxon>
        <taxon>Lachancea</taxon>
    </lineage>
</organism>
<sequence>MKTVFISGANGYIAQHIIKQLLKDNKYRVIGSVRSEDKADRIGQQFKSPNLTLEVVPDISKLNAFDNLFQKHGKDIKVVLHTSSPVSYSTDDYEKDVLLPAINGTRSVLEAIKKYCPQTVEKVVITSSYAAVAGSKQEYQRGTVITEDTWNPVTWEEAISGAEAYSGSKTFAEKAAWDFWNANRDQVKFEMTVINPVFVFGPQAFDQNVGKKLNASCEIINRYLNTTPETEVDQKKAGSFIDVRDLARAHLAAFENAELAGQRLIVAAARFSFQDIVDVLNEDFPQLKGKIAIGKPGAGKRRLKEISVLDNSKTKKLLGIDFMPFSKSIDDTVDQILKARGQ</sequence>
<keyword evidence="5" id="KW-1185">Reference proteome</keyword>
<dbReference type="CDD" id="cd05227">
    <property type="entry name" value="AR_SDR_e"/>
    <property type="match status" value="1"/>
</dbReference>
<dbReference type="OrthoDB" id="2735536at2759"/>
<dbReference type="Gene3D" id="3.40.50.720">
    <property type="entry name" value="NAD(P)-binding Rossmann-like Domain"/>
    <property type="match status" value="1"/>
</dbReference>
<accession>A0A1G4MAI8</accession>
<feature type="domain" description="NAD-dependent epimerase/dehydratase" evidence="3">
    <location>
        <begin position="4"/>
        <end position="259"/>
    </location>
</feature>
<comment type="similarity">
    <text evidence="2">Belongs to the NAD(P)-dependent epimerase/dehydratase family. Dihydroflavonol-4-reductase subfamily.</text>
</comment>
<dbReference type="SUPFAM" id="SSF51735">
    <property type="entry name" value="NAD(P)-binding Rossmann-fold domains"/>
    <property type="match status" value="1"/>
</dbReference>
<keyword evidence="1" id="KW-0560">Oxidoreductase</keyword>
<dbReference type="EMBL" id="LT598492">
    <property type="protein sequence ID" value="SCW00897.1"/>
    <property type="molecule type" value="Genomic_DNA"/>
</dbReference>
<dbReference type="Pfam" id="PF01370">
    <property type="entry name" value="Epimerase"/>
    <property type="match status" value="1"/>
</dbReference>
<evidence type="ECO:0000313" key="4">
    <source>
        <dbReference type="EMBL" id="SCW00897.1"/>
    </source>
</evidence>
<dbReference type="InterPro" id="IPR036291">
    <property type="entry name" value="NAD(P)-bd_dom_sf"/>
</dbReference>
<dbReference type="GO" id="GO:0016616">
    <property type="term" value="F:oxidoreductase activity, acting on the CH-OH group of donors, NAD or NADP as acceptor"/>
    <property type="evidence" value="ECO:0007669"/>
    <property type="project" value="TreeGrafter"/>
</dbReference>
<gene>
    <name evidence="4" type="ORF">LAFE_0D00540G</name>
</gene>
<evidence type="ECO:0000256" key="1">
    <source>
        <dbReference type="ARBA" id="ARBA00023002"/>
    </source>
</evidence>
<dbReference type="OMA" id="YATNEWY"/>
<reference evidence="4 5" key="1">
    <citation type="submission" date="2016-03" db="EMBL/GenBank/DDBJ databases">
        <authorList>
            <person name="Devillers H."/>
        </authorList>
    </citation>
    <scope>NUCLEOTIDE SEQUENCE [LARGE SCALE GENOMIC DNA]</scope>
    <source>
        <strain evidence="4">CBS 6772</strain>
    </source>
</reference>
<protein>
    <submittedName>
        <fullName evidence="4">LAFE_0D00540g1_1</fullName>
    </submittedName>
</protein>